<keyword evidence="2" id="KW-1185">Reference proteome</keyword>
<comment type="caution">
    <text evidence="1">The sequence shown here is derived from an EMBL/GenBank/DDBJ whole genome shotgun (WGS) entry which is preliminary data.</text>
</comment>
<dbReference type="Pfam" id="PF11913">
    <property type="entry name" value="DUF3431"/>
    <property type="match status" value="1"/>
</dbReference>
<dbReference type="PANTHER" id="PTHR37490">
    <property type="entry name" value="EXPRESSED PROTEIN"/>
    <property type="match status" value="1"/>
</dbReference>
<dbReference type="EMBL" id="JALJOQ010000069">
    <property type="protein sequence ID" value="KAK9802682.1"/>
    <property type="molecule type" value="Genomic_DNA"/>
</dbReference>
<protein>
    <submittedName>
        <fullName evidence="1">Uncharacterized protein</fullName>
    </submittedName>
</protein>
<accession>A0AAW1P011</accession>
<evidence type="ECO:0000313" key="2">
    <source>
        <dbReference type="Proteomes" id="UP001465755"/>
    </source>
</evidence>
<organism evidence="1 2">
    <name type="scientific">Symbiochloris irregularis</name>
    <dbReference type="NCBI Taxonomy" id="706552"/>
    <lineage>
        <taxon>Eukaryota</taxon>
        <taxon>Viridiplantae</taxon>
        <taxon>Chlorophyta</taxon>
        <taxon>core chlorophytes</taxon>
        <taxon>Trebouxiophyceae</taxon>
        <taxon>Trebouxiales</taxon>
        <taxon>Trebouxiaceae</taxon>
        <taxon>Symbiochloris</taxon>
    </lineage>
</organism>
<dbReference type="Proteomes" id="UP001465755">
    <property type="component" value="Unassembled WGS sequence"/>
</dbReference>
<reference evidence="1 2" key="1">
    <citation type="journal article" date="2024" name="Nat. Commun.">
        <title>Phylogenomics reveals the evolutionary origins of lichenization in chlorophyte algae.</title>
        <authorList>
            <person name="Puginier C."/>
            <person name="Libourel C."/>
            <person name="Otte J."/>
            <person name="Skaloud P."/>
            <person name="Haon M."/>
            <person name="Grisel S."/>
            <person name="Petersen M."/>
            <person name="Berrin J.G."/>
            <person name="Delaux P.M."/>
            <person name="Dal Grande F."/>
            <person name="Keller J."/>
        </authorList>
    </citation>
    <scope>NUCLEOTIDE SEQUENCE [LARGE SCALE GENOMIC DNA]</scope>
    <source>
        <strain evidence="1 2">SAG 2036</strain>
    </source>
</reference>
<name>A0AAW1P011_9CHLO</name>
<dbReference type="InterPro" id="IPR021838">
    <property type="entry name" value="DUF3431"/>
</dbReference>
<sequence>MGIPQALRSRRAVIALVVTAVLCALSLGSIMRSGQPSAPASSTRVARRMTGANPSAKELGLVENVPRSRFRDCGPLCSSMPQQLMKLLSYYNPFGAETPDRVIVVARHKEDTSWLDVYLSDVPHVVYQVADSAAQYTTSTNKGNEATPYLQYIIDNYNNLPKSVVFSHGHKRAWHLEDKVRILRTLRWGELGFANLRHANMVCPEVWNCKWLRLDWRWSGNWLHPRDWDNQTRLQEPQDEMHGLPDHEHGDSWLLSRYWDDAFAGALGPLPEEVTSPCCSEFVVHRNRILARPREFYIHVRDWIYTSSENSFNCGKFLEHTWAMIFGEPAVHRPIEECKLIDCDVDGGQVRVFGMWSSRWFW</sequence>
<proteinExistence type="predicted"/>
<dbReference type="AlphaFoldDB" id="A0AAW1P011"/>
<gene>
    <name evidence="1" type="ORF">WJX73_005403</name>
</gene>
<dbReference type="PANTHER" id="PTHR37490:SF2">
    <property type="match status" value="1"/>
</dbReference>
<evidence type="ECO:0000313" key="1">
    <source>
        <dbReference type="EMBL" id="KAK9802682.1"/>
    </source>
</evidence>